<proteinExistence type="predicted"/>
<dbReference type="Proteomes" id="UP000050795">
    <property type="component" value="Unassembled WGS sequence"/>
</dbReference>
<feature type="region of interest" description="Disordered" evidence="1">
    <location>
        <begin position="575"/>
        <end position="608"/>
    </location>
</feature>
<organism evidence="2 3">
    <name type="scientific">Trichobilharzia regenti</name>
    <name type="common">Nasal bird schistosome</name>
    <dbReference type="NCBI Taxonomy" id="157069"/>
    <lineage>
        <taxon>Eukaryota</taxon>
        <taxon>Metazoa</taxon>
        <taxon>Spiralia</taxon>
        <taxon>Lophotrochozoa</taxon>
        <taxon>Platyhelminthes</taxon>
        <taxon>Trematoda</taxon>
        <taxon>Digenea</taxon>
        <taxon>Strigeidida</taxon>
        <taxon>Schistosomatoidea</taxon>
        <taxon>Schistosomatidae</taxon>
        <taxon>Trichobilharzia</taxon>
    </lineage>
</organism>
<reference evidence="3" key="2">
    <citation type="submission" date="2023-11" db="UniProtKB">
        <authorList>
            <consortium name="WormBaseParasite"/>
        </authorList>
    </citation>
    <scope>IDENTIFICATION</scope>
</reference>
<feature type="region of interest" description="Disordered" evidence="1">
    <location>
        <begin position="1"/>
        <end position="36"/>
    </location>
</feature>
<dbReference type="WBParaSite" id="TREG1_47830.2">
    <property type="protein sequence ID" value="TREG1_47830.2"/>
    <property type="gene ID" value="TREG1_47830"/>
</dbReference>
<keyword evidence="2" id="KW-1185">Reference proteome</keyword>
<evidence type="ECO:0000256" key="1">
    <source>
        <dbReference type="SAM" id="MobiDB-lite"/>
    </source>
</evidence>
<sequence>MGDSEGKISNHVSKPDVNNGVHGSHSVTAGKCSSKESSSGFMLLSVKHLSKVKRSKHVSTAGMGNDPLVSNHAEMRSTLPLPILPQTDVCLVPQSSMCEDNLHDTYGSGSIEAEEFEDFDDQEDDADLTGDGNPTRNMNVVGHNSFSHFGTTLPNEPSNAANFCQLHYPTVTQTFTKPLNGHFQSPVFPDKKFTSTCNDAYQPKYSDRLSSPVLMPSLNQSGKLDYLQPFQSKCIYPPCPQNSYYPGFFNSDHSDAIPSTGSPLEHDNRCIAPEQNHLNIHHLLGRRITSDSHDCTDISDISPSKLVCTMASHNYPDPPNTSSDWMKLSGVLHPTYHVGLSPRSRHGSFTQPAITCLHHSHPSTTSDNAASTASTNNHLTSDAVAKATASLPPLQPASRFRKARIHETVEQWSCGRLSVHDCHLKAVPDWVSELHKKSLACEDAISNLSNRKIKCLSCFIPKTVGDSSTTMFPRSTQGFAHLGVSVDHHSDHIHQKLGILENALEARSIILSHGSQGNNLFSFWNDGLRVCSQIPSFARVHVRNSEPNYDACDNCDCSILNSVHSECKIKSTYAENSHDGHHGVNNLSSRENGIEEDSTELTDGSSILLGSSDPATAYLRRKHMGTTSYVESLSVATDSKQRDDSAATTSPQQPLKNISPLQSDFIYMDSKEVLNHSDEPGYASNQEMCLHEVSSAPSSNVPPASPSAAVIVTNTDRIPVGLQMSSEISMSKLRLLDLVSTDENNLGPNYANVNLLGSNVQRLINEGTSTANKDKLKDNSRTNHVSSGDFLLHASPRKIDFRLRSSGRRSKSFDDSFCVNSLDRIKSNRLYNSDIVRRTRAPLTVEDVISTASPKDLKFPSDFTSEVECNRNSRTSSFLSDRLEARIRASMEAIRSTLVNSFRDELATVLAENVNLRSEITRLNSELTLLRSYQHAFFAIRPFVPPSLWENICVQQGLPVSPLMNGADCQSSCDPQVSR</sequence>
<dbReference type="AlphaFoldDB" id="A0AA85JNY9"/>
<evidence type="ECO:0000313" key="2">
    <source>
        <dbReference type="Proteomes" id="UP000050795"/>
    </source>
</evidence>
<feature type="compositionally biased region" description="Polar residues" evidence="1">
    <location>
        <begin position="646"/>
        <end position="660"/>
    </location>
</feature>
<reference evidence="2" key="1">
    <citation type="submission" date="2022-06" db="EMBL/GenBank/DDBJ databases">
        <authorList>
            <person name="Berger JAMES D."/>
            <person name="Berger JAMES D."/>
        </authorList>
    </citation>
    <scope>NUCLEOTIDE SEQUENCE [LARGE SCALE GENOMIC DNA]</scope>
</reference>
<protein>
    <submittedName>
        <fullName evidence="3">Uncharacterized protein</fullName>
    </submittedName>
</protein>
<evidence type="ECO:0000313" key="3">
    <source>
        <dbReference type="WBParaSite" id="TREG1_47830.2"/>
    </source>
</evidence>
<feature type="region of interest" description="Disordered" evidence="1">
    <location>
        <begin position="633"/>
        <end position="660"/>
    </location>
</feature>
<accession>A0AA85JNY9</accession>
<name>A0AA85JNY9_TRIRE</name>